<comment type="caution">
    <text evidence="1">The sequence shown here is derived from an EMBL/GenBank/DDBJ whole genome shotgun (WGS) entry which is preliminary data.</text>
</comment>
<name>A0AA87YQN3_FICCA</name>
<accession>A0AA87YQN3</accession>
<sequence length="84" mass="9861">MAKKKKKKKKMKMKMKMKKLQVDVIIRSSALLLSLNYCPKLKRVTCLDRDPCPPSLDKVYIDDDLWESLEWNHPNAKDAVESVR</sequence>
<proteinExistence type="predicted"/>
<reference evidence="1" key="1">
    <citation type="submission" date="2023-07" db="EMBL/GenBank/DDBJ databases">
        <title>draft genome sequence of fig (Ficus carica).</title>
        <authorList>
            <person name="Takahashi T."/>
            <person name="Nishimura K."/>
        </authorList>
    </citation>
    <scope>NUCLEOTIDE SEQUENCE</scope>
</reference>
<keyword evidence="2" id="KW-1185">Reference proteome</keyword>
<gene>
    <name evidence="1" type="ORF">TIFTF001_051076</name>
</gene>
<dbReference type="EMBL" id="BTGU01009059">
    <property type="protein sequence ID" value="GMN20924.1"/>
    <property type="molecule type" value="Genomic_DNA"/>
</dbReference>
<organism evidence="1 2">
    <name type="scientific">Ficus carica</name>
    <name type="common">Common fig</name>
    <dbReference type="NCBI Taxonomy" id="3494"/>
    <lineage>
        <taxon>Eukaryota</taxon>
        <taxon>Viridiplantae</taxon>
        <taxon>Streptophyta</taxon>
        <taxon>Embryophyta</taxon>
        <taxon>Tracheophyta</taxon>
        <taxon>Spermatophyta</taxon>
        <taxon>Magnoliopsida</taxon>
        <taxon>eudicotyledons</taxon>
        <taxon>Gunneridae</taxon>
        <taxon>Pentapetalae</taxon>
        <taxon>rosids</taxon>
        <taxon>fabids</taxon>
        <taxon>Rosales</taxon>
        <taxon>Moraceae</taxon>
        <taxon>Ficeae</taxon>
        <taxon>Ficus</taxon>
    </lineage>
</organism>
<evidence type="ECO:0000313" key="1">
    <source>
        <dbReference type="EMBL" id="GMN20924.1"/>
    </source>
</evidence>
<dbReference type="Proteomes" id="UP001187192">
    <property type="component" value="Unassembled WGS sequence"/>
</dbReference>
<dbReference type="AlphaFoldDB" id="A0AA87YQN3"/>
<protein>
    <submittedName>
        <fullName evidence="1">Uncharacterized protein</fullName>
    </submittedName>
</protein>
<evidence type="ECO:0000313" key="2">
    <source>
        <dbReference type="Proteomes" id="UP001187192"/>
    </source>
</evidence>